<evidence type="ECO:0000313" key="3">
    <source>
        <dbReference type="Proteomes" id="UP001139263"/>
    </source>
</evidence>
<organism evidence="2 3">
    <name type="scientific">Sulfoacidibacillus ferrooxidans</name>
    <dbReference type="NCBI Taxonomy" id="2005001"/>
    <lineage>
        <taxon>Bacteria</taxon>
        <taxon>Bacillati</taxon>
        <taxon>Bacillota</taxon>
        <taxon>Bacilli</taxon>
        <taxon>Bacillales</taxon>
        <taxon>Alicyclobacillaceae</taxon>
        <taxon>Sulfoacidibacillus</taxon>
    </lineage>
</organism>
<dbReference type="InterPro" id="IPR036465">
    <property type="entry name" value="vWFA_dom_sf"/>
</dbReference>
<comment type="caution">
    <text evidence="2">The sequence shown here is derived from an EMBL/GenBank/DDBJ whole genome shotgun (WGS) entry which is preliminary data.</text>
</comment>
<reference evidence="2" key="1">
    <citation type="submission" date="2022-03" db="EMBL/GenBank/DDBJ databases">
        <title>Draft Genome Sequence of Firmicute Strain S0AB, a Heterotrophic Iron/Sulfur-Oxidizing Extreme Acidophile.</title>
        <authorList>
            <person name="Vergara E."/>
            <person name="Pakostova E."/>
            <person name="Johnson D.B."/>
            <person name="Holmes D.S."/>
        </authorList>
    </citation>
    <scope>NUCLEOTIDE SEQUENCE</scope>
    <source>
        <strain evidence="2">S0AB</strain>
    </source>
</reference>
<dbReference type="InterPro" id="IPR002035">
    <property type="entry name" value="VWF_A"/>
</dbReference>
<dbReference type="SUPFAM" id="SSF53300">
    <property type="entry name" value="vWA-like"/>
    <property type="match status" value="2"/>
</dbReference>
<proteinExistence type="predicted"/>
<dbReference type="Gene3D" id="3.40.50.410">
    <property type="entry name" value="von Willebrand factor, type A domain"/>
    <property type="match status" value="1"/>
</dbReference>
<keyword evidence="3" id="KW-1185">Reference proteome</keyword>
<dbReference type="Proteomes" id="UP001139263">
    <property type="component" value="Unassembled WGS sequence"/>
</dbReference>
<evidence type="ECO:0000313" key="2">
    <source>
        <dbReference type="EMBL" id="MCI0182600.1"/>
    </source>
</evidence>
<dbReference type="RefSeq" id="WP_241712177.1">
    <property type="nucleotide sequence ID" value="NZ_JALBUF010000001.1"/>
</dbReference>
<protein>
    <recommendedName>
        <fullName evidence="1">VWFA domain-containing protein</fullName>
    </recommendedName>
</protein>
<gene>
    <name evidence="2" type="ORF">MM817_00865</name>
</gene>
<feature type="domain" description="VWFA" evidence="1">
    <location>
        <begin position="1"/>
        <end position="87"/>
    </location>
</feature>
<dbReference type="PROSITE" id="PS50234">
    <property type="entry name" value="VWFA"/>
    <property type="match status" value="1"/>
</dbReference>
<name>A0A9X1V888_9BACL</name>
<dbReference type="AlphaFoldDB" id="A0A9X1V888"/>
<sequence>MWTDVMLRQILLITDGCSNIGTDPVYVAQTAHEQGITVSVIGILDDGALGEQGRREAENIAQAGGGMCRIVRTSDLSHTMQMVTQRTMQLTLQQVVNKELRQIMGHDQDALPPDVRTKVARMVETGTEEVDLHIALVVDVSASMTNKMPSVREAIRDLEFGLLARGGKHHVVVVTYPGLSGEDAQVLRFEGSSVADAVGAMRAGGNTPTGPALLLAVRAMQDLPLQNQSRIKRNSAEDEEGRMRHYVV</sequence>
<evidence type="ECO:0000259" key="1">
    <source>
        <dbReference type="PROSITE" id="PS50234"/>
    </source>
</evidence>
<dbReference type="EMBL" id="JALBUF010000001">
    <property type="protein sequence ID" value="MCI0182600.1"/>
    <property type="molecule type" value="Genomic_DNA"/>
</dbReference>
<accession>A0A9X1V888</accession>
<dbReference type="CDD" id="cd00198">
    <property type="entry name" value="vWFA"/>
    <property type="match status" value="1"/>
</dbReference>